<dbReference type="InterPro" id="IPR006674">
    <property type="entry name" value="HD_domain"/>
</dbReference>
<dbReference type="InterPro" id="IPR003607">
    <property type="entry name" value="HD/PDEase_dom"/>
</dbReference>
<evidence type="ECO:0000256" key="6">
    <source>
        <dbReference type="ARBA" id="ARBA00023118"/>
    </source>
</evidence>
<evidence type="ECO:0000259" key="10">
    <source>
        <dbReference type="Pfam" id="PF01966"/>
    </source>
</evidence>
<dbReference type="RefSeq" id="WP_234868640.1">
    <property type="nucleotide sequence ID" value="NZ_JAKEVY010000008.1"/>
</dbReference>
<keyword evidence="7 9" id="KW-0472">Membrane</keyword>
<evidence type="ECO:0000256" key="4">
    <source>
        <dbReference type="ARBA" id="ARBA00022741"/>
    </source>
</evidence>
<dbReference type="Pfam" id="PF18967">
    <property type="entry name" value="PycTM"/>
    <property type="match status" value="1"/>
</dbReference>
<keyword evidence="2" id="KW-1003">Cell membrane</keyword>
<dbReference type="InterPro" id="IPR009218">
    <property type="entry name" value="HD_phosphohydro"/>
</dbReference>
<feature type="region of interest" description="Disordered" evidence="8">
    <location>
        <begin position="216"/>
        <end position="237"/>
    </location>
</feature>
<feature type="domain" description="Pycsar effector protein" evidence="11">
    <location>
        <begin position="245"/>
        <end position="405"/>
    </location>
</feature>
<accession>A0ABS9BN95</accession>
<comment type="caution">
    <text evidence="12">The sequence shown here is derived from an EMBL/GenBank/DDBJ whole genome shotgun (WGS) entry which is preliminary data.</text>
</comment>
<sequence length="412" mass="46719">MEANSGILDKAANQVRQHFEKNVPATLYFHDLHHTLQVVDASSQMAAAMHLPEEDRLALLLAAWFHDAGYSTQYEGHEEYSVEIACKFCREQGLAEALIAKMSSCILATSMPQSPANPIEQIICDADMAHLGSAHYPEESKLLRKEINTVFNKDISKKAWRRTNIRFLQEHRYFTEYARTHFEPVKQAHLKALLDKEAAAKGETVETPVGTIEDVPALEPTSTEKEKKPVDKASQSRTDRGIATMFRIMSENHVSLSQMADSKANIMISVNTIVLSILVSVLLGKLQYYPQFILPTAILALVCLTAVIFAIRATRPTITGGVFTEEDIRQKKANLLFFGNFFKMELKEYEWGMKEMMNDSEYLYDSMIKDIYYLGKVLARKYYYLRISYNVFMYGLVVAVLSFAIASFIGMK</sequence>
<dbReference type="Proteomes" id="UP001200145">
    <property type="component" value="Unassembled WGS sequence"/>
</dbReference>
<reference evidence="12 13" key="1">
    <citation type="submission" date="2022-01" db="EMBL/GenBank/DDBJ databases">
        <title>Flavihumibacter sp. nov., isolated from sediment of a river.</title>
        <authorList>
            <person name="Liu H."/>
        </authorList>
    </citation>
    <scope>NUCLEOTIDE SEQUENCE [LARGE SCALE GENOMIC DNA]</scope>
    <source>
        <strain evidence="12 13">RY-1</strain>
    </source>
</reference>
<organism evidence="12 13">
    <name type="scientific">Flavihumibacter fluminis</name>
    <dbReference type="NCBI Taxonomy" id="2909236"/>
    <lineage>
        <taxon>Bacteria</taxon>
        <taxon>Pseudomonadati</taxon>
        <taxon>Bacteroidota</taxon>
        <taxon>Chitinophagia</taxon>
        <taxon>Chitinophagales</taxon>
        <taxon>Chitinophagaceae</taxon>
        <taxon>Flavihumibacter</taxon>
    </lineage>
</organism>
<evidence type="ECO:0000313" key="12">
    <source>
        <dbReference type="EMBL" id="MCF1716987.1"/>
    </source>
</evidence>
<evidence type="ECO:0000256" key="8">
    <source>
        <dbReference type="SAM" id="MobiDB-lite"/>
    </source>
</evidence>
<dbReference type="InterPro" id="IPR043760">
    <property type="entry name" value="PycTM_dom"/>
</dbReference>
<dbReference type="SUPFAM" id="SSF109604">
    <property type="entry name" value="HD-domain/PDEase-like"/>
    <property type="match status" value="1"/>
</dbReference>
<keyword evidence="4" id="KW-0547">Nucleotide-binding</keyword>
<feature type="domain" description="HD" evidence="10">
    <location>
        <begin position="33"/>
        <end position="127"/>
    </location>
</feature>
<evidence type="ECO:0000256" key="2">
    <source>
        <dbReference type="ARBA" id="ARBA00022475"/>
    </source>
</evidence>
<comment type="subcellular location">
    <subcellularLocation>
        <location evidence="1">Cell membrane</location>
    </subcellularLocation>
</comment>
<proteinExistence type="predicted"/>
<evidence type="ECO:0000256" key="7">
    <source>
        <dbReference type="ARBA" id="ARBA00023136"/>
    </source>
</evidence>
<dbReference type="Pfam" id="PF01966">
    <property type="entry name" value="HD"/>
    <property type="match status" value="1"/>
</dbReference>
<evidence type="ECO:0000313" key="13">
    <source>
        <dbReference type="Proteomes" id="UP001200145"/>
    </source>
</evidence>
<feature type="transmembrane region" description="Helical" evidence="9">
    <location>
        <begin position="292"/>
        <end position="311"/>
    </location>
</feature>
<name>A0ABS9BN95_9BACT</name>
<feature type="compositionally biased region" description="Basic and acidic residues" evidence="8">
    <location>
        <begin position="222"/>
        <end position="231"/>
    </location>
</feature>
<gene>
    <name evidence="12" type="ORF">L0U88_20260</name>
</gene>
<dbReference type="Gene3D" id="1.10.3210.10">
    <property type="entry name" value="Hypothetical protein af1432"/>
    <property type="match status" value="1"/>
</dbReference>
<dbReference type="PANTHER" id="PTHR21174">
    <property type="match status" value="1"/>
</dbReference>
<dbReference type="PANTHER" id="PTHR21174:SF0">
    <property type="entry name" value="HD PHOSPHOHYDROLASE FAMILY PROTEIN-RELATED"/>
    <property type="match status" value="1"/>
</dbReference>
<keyword evidence="5 9" id="KW-1133">Transmembrane helix</keyword>
<evidence type="ECO:0000256" key="5">
    <source>
        <dbReference type="ARBA" id="ARBA00022989"/>
    </source>
</evidence>
<feature type="transmembrane region" description="Helical" evidence="9">
    <location>
        <begin position="391"/>
        <end position="411"/>
    </location>
</feature>
<evidence type="ECO:0000259" key="11">
    <source>
        <dbReference type="Pfam" id="PF18967"/>
    </source>
</evidence>
<evidence type="ECO:0000256" key="9">
    <source>
        <dbReference type="SAM" id="Phobius"/>
    </source>
</evidence>
<keyword evidence="13" id="KW-1185">Reference proteome</keyword>
<evidence type="ECO:0000256" key="3">
    <source>
        <dbReference type="ARBA" id="ARBA00022692"/>
    </source>
</evidence>
<feature type="transmembrane region" description="Helical" evidence="9">
    <location>
        <begin position="266"/>
        <end position="286"/>
    </location>
</feature>
<evidence type="ECO:0000256" key="1">
    <source>
        <dbReference type="ARBA" id="ARBA00004236"/>
    </source>
</evidence>
<dbReference type="CDD" id="cd00077">
    <property type="entry name" value="HDc"/>
    <property type="match status" value="1"/>
</dbReference>
<keyword evidence="6" id="KW-0051">Antiviral defense</keyword>
<keyword evidence="3 9" id="KW-0812">Transmembrane</keyword>
<dbReference type="EMBL" id="JAKEVY010000008">
    <property type="protein sequence ID" value="MCF1716987.1"/>
    <property type="molecule type" value="Genomic_DNA"/>
</dbReference>
<protein>
    <submittedName>
        <fullName evidence="12">DUF5706 domain-containing protein</fullName>
    </submittedName>
</protein>